<reference evidence="2 3" key="1">
    <citation type="submission" date="2023-05" db="EMBL/GenBank/DDBJ databases">
        <title>B98-5 Cell Line De Novo Hybrid Assembly: An Optical Mapping Approach.</title>
        <authorList>
            <person name="Kananen K."/>
            <person name="Auerbach J.A."/>
            <person name="Kautto E."/>
            <person name="Blachly J.S."/>
        </authorList>
    </citation>
    <scope>NUCLEOTIDE SEQUENCE [LARGE SCALE GENOMIC DNA]</scope>
    <source>
        <strain evidence="2">B95-8</strain>
        <tissue evidence="2">Cell line</tissue>
    </source>
</reference>
<evidence type="ECO:0000256" key="1">
    <source>
        <dbReference type="SAM" id="MobiDB-lite"/>
    </source>
</evidence>
<feature type="non-terminal residue" evidence="2">
    <location>
        <position position="134"/>
    </location>
</feature>
<protein>
    <submittedName>
        <fullName evidence="2">Uncharacterized protein</fullName>
    </submittedName>
</protein>
<gene>
    <name evidence="2" type="ORF">P7K49_009686</name>
</gene>
<proteinExistence type="predicted"/>
<keyword evidence="3" id="KW-1185">Reference proteome</keyword>
<dbReference type="Proteomes" id="UP001266305">
    <property type="component" value="Unassembled WGS sequence"/>
</dbReference>
<sequence length="134" mass="14402">MDYTSQQAPRAGCGSLRSSFAPPAGAKARSFRICGAPEEKRTFFEEEKRKHTVEDKALRNRRFSRALAQVVVVGGRGASPVGTERMFEDEPHAEGAAVVAAAGEALQALCQELNLDEGSAAEALDDFTAIRGNY</sequence>
<accession>A0ABQ9VKP2</accession>
<dbReference type="EMBL" id="JASSZA010000005">
    <property type="protein sequence ID" value="KAK2109940.1"/>
    <property type="molecule type" value="Genomic_DNA"/>
</dbReference>
<comment type="caution">
    <text evidence="2">The sequence shown here is derived from an EMBL/GenBank/DDBJ whole genome shotgun (WGS) entry which is preliminary data.</text>
</comment>
<name>A0ABQ9VKP2_SAGOE</name>
<organism evidence="2 3">
    <name type="scientific">Saguinus oedipus</name>
    <name type="common">Cotton-top tamarin</name>
    <name type="synonym">Oedipomidas oedipus</name>
    <dbReference type="NCBI Taxonomy" id="9490"/>
    <lineage>
        <taxon>Eukaryota</taxon>
        <taxon>Metazoa</taxon>
        <taxon>Chordata</taxon>
        <taxon>Craniata</taxon>
        <taxon>Vertebrata</taxon>
        <taxon>Euteleostomi</taxon>
        <taxon>Mammalia</taxon>
        <taxon>Eutheria</taxon>
        <taxon>Euarchontoglires</taxon>
        <taxon>Primates</taxon>
        <taxon>Haplorrhini</taxon>
        <taxon>Platyrrhini</taxon>
        <taxon>Cebidae</taxon>
        <taxon>Callitrichinae</taxon>
        <taxon>Saguinus</taxon>
    </lineage>
</organism>
<evidence type="ECO:0000313" key="3">
    <source>
        <dbReference type="Proteomes" id="UP001266305"/>
    </source>
</evidence>
<feature type="region of interest" description="Disordered" evidence="1">
    <location>
        <begin position="1"/>
        <end position="27"/>
    </location>
</feature>
<evidence type="ECO:0000313" key="2">
    <source>
        <dbReference type="EMBL" id="KAK2109940.1"/>
    </source>
</evidence>